<proteinExistence type="predicted"/>
<keyword evidence="5" id="KW-1185">Reference proteome</keyword>
<dbReference type="GO" id="GO:0004402">
    <property type="term" value="F:histone acetyltransferase activity"/>
    <property type="evidence" value="ECO:0007669"/>
    <property type="project" value="InterPro"/>
</dbReference>
<comment type="caution">
    <text evidence="4">The sequence shown here is derived from an EMBL/GenBank/DDBJ whole genome shotgun (WGS) entry which is preliminary data.</text>
</comment>
<evidence type="ECO:0008006" key="6">
    <source>
        <dbReference type="Google" id="ProtNLM"/>
    </source>
</evidence>
<feature type="domain" description="Transcription factor IIIC putative zinc-finger" evidence="3">
    <location>
        <begin position="582"/>
        <end position="683"/>
    </location>
</feature>
<dbReference type="InterPro" id="IPR024764">
    <property type="entry name" value="TFIIIC_Znf"/>
</dbReference>
<gene>
    <name evidence="4" type="ORF">NP233_g8590</name>
</gene>
<dbReference type="Pfam" id="PF12657">
    <property type="entry name" value="TFIIIC_delta"/>
    <property type="match status" value="1"/>
</dbReference>
<dbReference type="PANTHER" id="PTHR15496">
    <property type="entry name" value="GENERAL TRANSCRIPTION FACTOR 3C POLYPEPTIDE 4 FAMILY"/>
    <property type="match status" value="1"/>
</dbReference>
<dbReference type="GO" id="GO:0006384">
    <property type="term" value="P:transcription initiation at RNA polymerase III promoter"/>
    <property type="evidence" value="ECO:0007669"/>
    <property type="project" value="InterPro"/>
</dbReference>
<organism evidence="4 5">
    <name type="scientific">Leucocoprinus birnbaumii</name>
    <dbReference type="NCBI Taxonomy" id="56174"/>
    <lineage>
        <taxon>Eukaryota</taxon>
        <taxon>Fungi</taxon>
        <taxon>Dikarya</taxon>
        <taxon>Basidiomycota</taxon>
        <taxon>Agaricomycotina</taxon>
        <taxon>Agaricomycetes</taxon>
        <taxon>Agaricomycetidae</taxon>
        <taxon>Agaricales</taxon>
        <taxon>Agaricineae</taxon>
        <taxon>Agaricaceae</taxon>
        <taxon>Leucocoprinus</taxon>
    </lineage>
</organism>
<feature type="region of interest" description="Disordered" evidence="1">
    <location>
        <begin position="562"/>
        <end position="589"/>
    </location>
</feature>
<sequence>MARILSRQIPAIFTAEHLSLLTVAISPAGLSSTSGCIVATLSSNLDLILWTATGNSLKGEWSSILNVTTFLAEKFRNDMLEASQTAQTLQAQVVSICWTPQPDFGIAPVPRCNGSLLIAGNRSGSILFLRYLDNSVEVVRDSRHGDFWINHAAFSSWMLSDTGTTSGTLSYGTSTGAVGLLRVTQRLIEDSSSSLFGPQYSIETDIEDLGLIHQPDQVGITSLRWITPPSRKPILVISKPGKLILWSDTSEGPTWSGSRTLILKTQKIHKSSSAFHPQTGSSYISGQDSLLVTLADGSFHVVQNVSSDPSWSIDHSQSQQVSKSARSIFVEAQHGEVDAIDMNKITGAASFDERSTFVWAQEAMRPSDFSYKHEAKQNSCLVVAQLWKDDENMDDMLLRDMTSVFQHAKGSGRGTLDLLRPYLFRFSDKAKLNALHPHILHALEALSPEDHSLSIHVPDCTSPLSAEVKQKLRESLCRHLFGHDALVSLRIRLALADFTWKLSDSEDKRQSCGIVAQKLLNAISHRTIRTIIRHLAAIVPLLQHDDIPFISRTVVQSLLPGSPRDLSDESRSLSGEVKAKMSSGESSEADEHCPACKVVVPLIDITNAICSNGHRWTRCSITTFILSTSYVRTCIGCSRKAFLPLSTRTSPDQPTWLPPLARGWVVEELLEAVTRCLFCGNTFVRVL</sequence>
<dbReference type="Pfam" id="PF12660">
    <property type="entry name" value="zf-TFIIIC"/>
    <property type="match status" value="1"/>
</dbReference>
<evidence type="ECO:0000313" key="4">
    <source>
        <dbReference type="EMBL" id="KAJ3563979.1"/>
    </source>
</evidence>
<accession>A0AAD5VM15</accession>
<dbReference type="InterPro" id="IPR024761">
    <property type="entry name" value="TFIIIC_delta_N"/>
</dbReference>
<evidence type="ECO:0000313" key="5">
    <source>
        <dbReference type="Proteomes" id="UP001213000"/>
    </source>
</evidence>
<evidence type="ECO:0000259" key="2">
    <source>
        <dbReference type="Pfam" id="PF12657"/>
    </source>
</evidence>
<feature type="domain" description="Transcription factor IIIC 90kDa subunit N-terminal" evidence="2">
    <location>
        <begin position="23"/>
        <end position="310"/>
    </location>
</feature>
<evidence type="ECO:0000259" key="3">
    <source>
        <dbReference type="Pfam" id="PF12660"/>
    </source>
</evidence>
<protein>
    <recommendedName>
        <fullName evidence="6">Transcription factor IIIC 90kDa subunit N-terminal domain-containing protein</fullName>
    </recommendedName>
</protein>
<dbReference type="AlphaFoldDB" id="A0AAD5VM15"/>
<dbReference type="EMBL" id="JANIEX010000705">
    <property type="protein sequence ID" value="KAJ3563979.1"/>
    <property type="molecule type" value="Genomic_DNA"/>
</dbReference>
<dbReference type="PANTHER" id="PTHR15496:SF2">
    <property type="entry name" value="GENERAL TRANSCRIPTION FACTOR 3C POLYPEPTIDE 4"/>
    <property type="match status" value="1"/>
</dbReference>
<dbReference type="InterPro" id="IPR044230">
    <property type="entry name" value="GTF3C4"/>
</dbReference>
<reference evidence="4" key="1">
    <citation type="submission" date="2022-07" db="EMBL/GenBank/DDBJ databases">
        <title>Genome Sequence of Leucocoprinus birnbaumii.</title>
        <authorList>
            <person name="Buettner E."/>
        </authorList>
    </citation>
    <scope>NUCLEOTIDE SEQUENCE</scope>
    <source>
        <strain evidence="4">VT141</strain>
    </source>
</reference>
<dbReference type="GO" id="GO:0000127">
    <property type="term" value="C:transcription factor TFIIIC complex"/>
    <property type="evidence" value="ECO:0007669"/>
    <property type="project" value="InterPro"/>
</dbReference>
<name>A0AAD5VM15_9AGAR</name>
<dbReference type="Proteomes" id="UP001213000">
    <property type="component" value="Unassembled WGS sequence"/>
</dbReference>
<evidence type="ECO:0000256" key="1">
    <source>
        <dbReference type="SAM" id="MobiDB-lite"/>
    </source>
</evidence>